<dbReference type="RefSeq" id="WP_131899943.1">
    <property type="nucleotide sequence ID" value="NZ_SMKU01000230.1"/>
</dbReference>
<feature type="transmembrane region" description="Helical" evidence="1">
    <location>
        <begin position="30"/>
        <end position="57"/>
    </location>
</feature>
<comment type="caution">
    <text evidence="2">The sequence shown here is derived from an EMBL/GenBank/DDBJ whole genome shotgun (WGS) entry which is preliminary data.</text>
</comment>
<gene>
    <name evidence="2" type="ORF">E1298_32050</name>
</gene>
<accession>A0A4R5ASC8</accession>
<protein>
    <submittedName>
        <fullName evidence="2">Uncharacterized protein</fullName>
    </submittedName>
</protein>
<dbReference type="EMBL" id="SMKU01000230">
    <property type="protein sequence ID" value="TDD74830.1"/>
    <property type="molecule type" value="Genomic_DNA"/>
</dbReference>
<proteinExistence type="predicted"/>
<name>A0A4R5ASC8_9ACTN</name>
<evidence type="ECO:0000313" key="3">
    <source>
        <dbReference type="Proteomes" id="UP000294513"/>
    </source>
</evidence>
<dbReference type="OrthoDB" id="3638652at2"/>
<keyword evidence="1" id="KW-0472">Membrane</keyword>
<keyword evidence="3" id="KW-1185">Reference proteome</keyword>
<organism evidence="2 3">
    <name type="scientific">Actinomadura rubrisoli</name>
    <dbReference type="NCBI Taxonomy" id="2530368"/>
    <lineage>
        <taxon>Bacteria</taxon>
        <taxon>Bacillati</taxon>
        <taxon>Actinomycetota</taxon>
        <taxon>Actinomycetes</taxon>
        <taxon>Streptosporangiales</taxon>
        <taxon>Thermomonosporaceae</taxon>
        <taxon>Actinomadura</taxon>
    </lineage>
</organism>
<evidence type="ECO:0000313" key="2">
    <source>
        <dbReference type="EMBL" id="TDD74830.1"/>
    </source>
</evidence>
<keyword evidence="1" id="KW-1133">Transmembrane helix</keyword>
<evidence type="ECO:0000256" key="1">
    <source>
        <dbReference type="SAM" id="Phobius"/>
    </source>
</evidence>
<feature type="transmembrane region" description="Helical" evidence="1">
    <location>
        <begin position="128"/>
        <end position="148"/>
    </location>
</feature>
<reference evidence="2 3" key="1">
    <citation type="submission" date="2019-03" db="EMBL/GenBank/DDBJ databases">
        <title>Draft genome sequences of novel Actinobacteria.</title>
        <authorList>
            <person name="Sahin N."/>
            <person name="Ay H."/>
            <person name="Saygin H."/>
        </authorList>
    </citation>
    <scope>NUCLEOTIDE SEQUENCE [LARGE SCALE GENOMIC DNA]</scope>
    <source>
        <strain evidence="2 3">H3C3</strain>
    </source>
</reference>
<dbReference type="AlphaFoldDB" id="A0A4R5ASC8"/>
<sequence>MPDDHGSEAFREQPIDDPDLPVSPLRRPRLWVWTVSILMFIAGLVFLMLPVTVVYYLGDHHKPYDVETLYAKRSDQVLVGQKDLDDSSPIVTSVRLGCGTALDHGKGEVKQGPDGPKACAIAERSRTIAGWLLAALGGLGFGAGFALAPVRSHVERLKHWADQSRH</sequence>
<keyword evidence="1" id="KW-0812">Transmembrane</keyword>
<dbReference type="Proteomes" id="UP000294513">
    <property type="component" value="Unassembled WGS sequence"/>
</dbReference>